<organism evidence="2 3">
    <name type="scientific">Alosa alosa</name>
    <name type="common">allis shad</name>
    <dbReference type="NCBI Taxonomy" id="278164"/>
    <lineage>
        <taxon>Eukaryota</taxon>
        <taxon>Metazoa</taxon>
        <taxon>Chordata</taxon>
        <taxon>Craniata</taxon>
        <taxon>Vertebrata</taxon>
        <taxon>Euteleostomi</taxon>
        <taxon>Actinopterygii</taxon>
        <taxon>Neopterygii</taxon>
        <taxon>Teleostei</taxon>
        <taxon>Clupei</taxon>
        <taxon>Clupeiformes</taxon>
        <taxon>Clupeoidei</taxon>
        <taxon>Clupeidae</taxon>
        <taxon>Alosa</taxon>
    </lineage>
</organism>
<feature type="region of interest" description="Disordered" evidence="1">
    <location>
        <begin position="64"/>
        <end position="106"/>
    </location>
</feature>
<evidence type="ECO:0000313" key="3">
    <source>
        <dbReference type="Proteomes" id="UP000823561"/>
    </source>
</evidence>
<evidence type="ECO:0000256" key="1">
    <source>
        <dbReference type="SAM" id="MobiDB-lite"/>
    </source>
</evidence>
<feature type="compositionally biased region" description="Low complexity" evidence="1">
    <location>
        <begin position="76"/>
        <end position="91"/>
    </location>
</feature>
<proteinExistence type="predicted"/>
<comment type="caution">
    <text evidence="2">The sequence shown here is derived from an EMBL/GenBank/DDBJ whole genome shotgun (WGS) entry which is preliminary data.</text>
</comment>
<dbReference type="EMBL" id="JADWDJ010000001">
    <property type="protein sequence ID" value="KAG5286722.1"/>
    <property type="molecule type" value="Genomic_DNA"/>
</dbReference>
<name>A0AAV6HLD6_9TELE</name>
<reference evidence="2 3" key="1">
    <citation type="submission" date="2020-10" db="EMBL/GenBank/DDBJ databases">
        <title>Chromosome-scale genome assembly of the Allis shad, Alosa alosa.</title>
        <authorList>
            <person name="Margot Z."/>
            <person name="Christophe K."/>
            <person name="Cabau C."/>
            <person name="Louis A."/>
            <person name="Berthelot C."/>
            <person name="Parey E."/>
            <person name="Roest Crollius H."/>
            <person name="Montfort J."/>
            <person name="Robinson-Rechavi M."/>
            <person name="Bucao C."/>
            <person name="Bouchez O."/>
            <person name="Gislard M."/>
            <person name="Lluch J."/>
            <person name="Milhes M."/>
            <person name="Lampietro C."/>
            <person name="Lopez Roques C."/>
            <person name="Donnadieu C."/>
            <person name="Braasch I."/>
            <person name="Desvignes T."/>
            <person name="Postlethwait J."/>
            <person name="Bobe J."/>
            <person name="Guiguen Y."/>
        </authorList>
    </citation>
    <scope>NUCLEOTIDE SEQUENCE [LARGE SCALE GENOMIC DNA]</scope>
    <source>
        <strain evidence="2">M-15738</strain>
        <tissue evidence="2">Blood</tissue>
    </source>
</reference>
<evidence type="ECO:0000313" key="2">
    <source>
        <dbReference type="EMBL" id="KAG5286722.1"/>
    </source>
</evidence>
<sequence length="106" mass="11436">MCMRWCNESNSKCDVEHSMWVFTGVPALPLPVWLDRVNCAEEMPQNWEHFLATPWGDTTLGALGISGTPGQTSCNPTTSSYPRPSPSSGPSAAWVNVPASRGNAAQ</sequence>
<dbReference type="AlphaFoldDB" id="A0AAV6HLD6"/>
<keyword evidence="3" id="KW-1185">Reference proteome</keyword>
<dbReference type="Proteomes" id="UP000823561">
    <property type="component" value="Chromosome 1"/>
</dbReference>
<protein>
    <submittedName>
        <fullName evidence="2">Uncharacterized protein</fullName>
    </submittedName>
</protein>
<accession>A0AAV6HLD6</accession>
<gene>
    <name evidence="2" type="ORF">AALO_G00018050</name>
</gene>